<accession>A0A8S4GCX6</accession>
<evidence type="ECO:0000313" key="3">
    <source>
        <dbReference type="EMBL" id="CAG9137856.1"/>
    </source>
</evidence>
<proteinExistence type="predicted"/>
<dbReference type="EMBL" id="CAJHNJ030000403">
    <property type="protein sequence ID" value="CAG9137754.1"/>
    <property type="molecule type" value="Genomic_DNA"/>
</dbReference>
<dbReference type="EMBL" id="CAJHNJ030000434">
    <property type="protein sequence ID" value="CAG9137856.1"/>
    <property type="molecule type" value="Genomic_DNA"/>
</dbReference>
<dbReference type="PANTHER" id="PTHR34239">
    <property type="entry name" value="APPLE DOMAIN-CONTAINING PROTEIN"/>
    <property type="match status" value="1"/>
</dbReference>
<protein>
    <submittedName>
        <fullName evidence="2">(diamondback moth) hypothetical protein</fullName>
    </submittedName>
</protein>
<feature type="compositionally biased region" description="Basic and acidic residues" evidence="1">
    <location>
        <begin position="8"/>
        <end position="25"/>
    </location>
</feature>
<feature type="region of interest" description="Disordered" evidence="1">
    <location>
        <begin position="74"/>
        <end position="110"/>
    </location>
</feature>
<evidence type="ECO:0000313" key="4">
    <source>
        <dbReference type="Proteomes" id="UP000653454"/>
    </source>
</evidence>
<dbReference type="AlphaFoldDB" id="A0A8S4GCX6"/>
<evidence type="ECO:0000256" key="1">
    <source>
        <dbReference type="SAM" id="MobiDB-lite"/>
    </source>
</evidence>
<keyword evidence="4" id="KW-1185">Reference proteome</keyword>
<name>A0A8S4GCX6_PLUXY</name>
<feature type="region of interest" description="Disordered" evidence="1">
    <location>
        <begin position="1"/>
        <end position="47"/>
    </location>
</feature>
<dbReference type="Proteomes" id="UP000653454">
    <property type="component" value="Unassembled WGS sequence"/>
</dbReference>
<sequence>MGKKRRKENSEERIRRKIQKPEGKLQKRRVRVIYSSDDEPERESTWPYAGCGTPGFSNRCRGMGVQPDAIAAARARTAARRAEPRGAARAPAAPEPQLPTPCASAEETPQADLDDEVLRLLGEAPESETVFGKAVHKDIAARWTEIIKKGLTKEAKDKIFKDYYEPENCELLLPPKLNPEAKAALTESFIKRDASLELRQKHLTVAVSALAHTMDNIISNRDLYNA</sequence>
<organism evidence="2 4">
    <name type="scientific">Plutella xylostella</name>
    <name type="common">Diamondback moth</name>
    <name type="synonym">Plutella maculipennis</name>
    <dbReference type="NCBI Taxonomy" id="51655"/>
    <lineage>
        <taxon>Eukaryota</taxon>
        <taxon>Metazoa</taxon>
        <taxon>Ecdysozoa</taxon>
        <taxon>Arthropoda</taxon>
        <taxon>Hexapoda</taxon>
        <taxon>Insecta</taxon>
        <taxon>Pterygota</taxon>
        <taxon>Neoptera</taxon>
        <taxon>Endopterygota</taxon>
        <taxon>Lepidoptera</taxon>
        <taxon>Glossata</taxon>
        <taxon>Ditrysia</taxon>
        <taxon>Yponomeutoidea</taxon>
        <taxon>Plutellidae</taxon>
        <taxon>Plutella</taxon>
    </lineage>
</organism>
<gene>
    <name evidence="2" type="ORF">PLXY2_LOCUS16007</name>
    <name evidence="3" type="ORF">PLXY2_LOCUS16106</name>
</gene>
<dbReference type="PANTHER" id="PTHR34239:SF2">
    <property type="entry name" value="TRANSPOSABLE ELEMENT P TRANSPOSASE_THAP9 CONSERVED DOMAIN-CONTAINING PROTEIN"/>
    <property type="match status" value="1"/>
</dbReference>
<evidence type="ECO:0000313" key="2">
    <source>
        <dbReference type="EMBL" id="CAG9137754.1"/>
    </source>
</evidence>
<comment type="caution">
    <text evidence="2">The sequence shown here is derived from an EMBL/GenBank/DDBJ whole genome shotgun (WGS) entry which is preliminary data.</text>
</comment>
<reference evidence="2" key="1">
    <citation type="submission" date="2020-11" db="EMBL/GenBank/DDBJ databases">
        <authorList>
            <person name="Whiteford S."/>
        </authorList>
    </citation>
    <scope>NUCLEOTIDE SEQUENCE</scope>
</reference>